<evidence type="ECO:0000256" key="4">
    <source>
        <dbReference type="ARBA" id="ARBA00023004"/>
    </source>
</evidence>
<dbReference type="RefSeq" id="WP_281833713.1">
    <property type="nucleotide sequence ID" value="NZ_BSDY01000003.1"/>
</dbReference>
<dbReference type="EMBL" id="BSDY01000003">
    <property type="protein sequence ID" value="GLI55334.1"/>
    <property type="molecule type" value="Genomic_DNA"/>
</dbReference>
<keyword evidence="6 7" id="KW-0472">Membrane</keyword>
<dbReference type="Pfam" id="PF12801">
    <property type="entry name" value="Fer4_5"/>
    <property type="match status" value="2"/>
</dbReference>
<feature type="domain" description="4Fe-4S ferredoxin-type" evidence="8">
    <location>
        <begin position="164"/>
        <end position="187"/>
    </location>
</feature>
<keyword evidence="2" id="KW-1003">Cell membrane</keyword>
<dbReference type="PROSITE" id="PS00198">
    <property type="entry name" value="4FE4S_FER_1"/>
    <property type="match status" value="2"/>
</dbReference>
<accession>A0A9W6GK31</accession>
<keyword evidence="7" id="KW-0812">Transmembrane</keyword>
<evidence type="ECO:0000313" key="9">
    <source>
        <dbReference type="EMBL" id="GLI55334.1"/>
    </source>
</evidence>
<reference evidence="9" key="1">
    <citation type="submission" date="2022-12" db="EMBL/GenBank/DDBJ databases">
        <title>Reference genome sequencing for broad-spectrum identification of bacterial and archaeal isolates by mass spectrometry.</title>
        <authorList>
            <person name="Sekiguchi Y."/>
            <person name="Tourlousse D.M."/>
        </authorList>
    </citation>
    <scope>NUCLEOTIDE SEQUENCE</scope>
    <source>
        <strain evidence="9">10succ1</strain>
    </source>
</reference>
<feature type="transmembrane region" description="Helical" evidence="7">
    <location>
        <begin position="84"/>
        <end position="101"/>
    </location>
</feature>
<feature type="domain" description="4Fe-4S ferredoxin-type" evidence="8">
    <location>
        <begin position="191"/>
        <end position="221"/>
    </location>
</feature>
<evidence type="ECO:0000313" key="10">
    <source>
        <dbReference type="Proteomes" id="UP001144471"/>
    </source>
</evidence>
<keyword evidence="5" id="KW-0411">Iron-sulfur</keyword>
<feature type="transmembrane region" description="Helical" evidence="7">
    <location>
        <begin position="121"/>
        <end position="140"/>
    </location>
</feature>
<dbReference type="InterPro" id="IPR017896">
    <property type="entry name" value="4Fe4S_Fe-S-bd"/>
</dbReference>
<dbReference type="AlphaFoldDB" id="A0A9W6GK31"/>
<dbReference type="GO" id="GO:0046872">
    <property type="term" value="F:metal ion binding"/>
    <property type="evidence" value="ECO:0007669"/>
    <property type="project" value="UniProtKB-KW"/>
</dbReference>
<evidence type="ECO:0000256" key="3">
    <source>
        <dbReference type="ARBA" id="ARBA00022723"/>
    </source>
</evidence>
<dbReference type="PANTHER" id="PTHR30224">
    <property type="entry name" value="ELECTRON TRANSPORT PROTEIN"/>
    <property type="match status" value="1"/>
</dbReference>
<dbReference type="SUPFAM" id="SSF54862">
    <property type="entry name" value="4Fe-4S ferredoxins"/>
    <property type="match status" value="1"/>
</dbReference>
<feature type="transmembrane region" description="Helical" evidence="7">
    <location>
        <begin position="12"/>
        <end position="35"/>
    </location>
</feature>
<dbReference type="GO" id="GO:0005886">
    <property type="term" value="C:plasma membrane"/>
    <property type="evidence" value="ECO:0007669"/>
    <property type="project" value="UniProtKB-SubCell"/>
</dbReference>
<dbReference type="GO" id="GO:0051536">
    <property type="term" value="F:iron-sulfur cluster binding"/>
    <property type="evidence" value="ECO:0007669"/>
    <property type="project" value="UniProtKB-KW"/>
</dbReference>
<evidence type="ECO:0000256" key="1">
    <source>
        <dbReference type="ARBA" id="ARBA00004236"/>
    </source>
</evidence>
<evidence type="ECO:0000256" key="5">
    <source>
        <dbReference type="ARBA" id="ARBA00023014"/>
    </source>
</evidence>
<keyword evidence="4" id="KW-0408">Iron</keyword>
<evidence type="ECO:0000259" key="8">
    <source>
        <dbReference type="PROSITE" id="PS51379"/>
    </source>
</evidence>
<dbReference type="InterPro" id="IPR017900">
    <property type="entry name" value="4Fe4S_Fe_S_CS"/>
</dbReference>
<comment type="subcellular location">
    <subcellularLocation>
        <location evidence="1">Cell membrane</location>
    </subcellularLocation>
</comment>
<feature type="transmembrane region" description="Helical" evidence="7">
    <location>
        <begin position="41"/>
        <end position="63"/>
    </location>
</feature>
<keyword evidence="3" id="KW-0479">Metal-binding</keyword>
<evidence type="ECO:0000256" key="6">
    <source>
        <dbReference type="ARBA" id="ARBA00023136"/>
    </source>
</evidence>
<dbReference type="PANTHER" id="PTHR30224:SF4">
    <property type="entry name" value="ELECTRON TRANSPORT PROTEIN YCCM-RELATED"/>
    <property type="match status" value="1"/>
</dbReference>
<evidence type="ECO:0000256" key="7">
    <source>
        <dbReference type="SAM" id="Phobius"/>
    </source>
</evidence>
<dbReference type="InterPro" id="IPR052378">
    <property type="entry name" value="NosR_regulator"/>
</dbReference>
<keyword evidence="7" id="KW-1133">Transmembrane helix</keyword>
<dbReference type="Pfam" id="PF13237">
    <property type="entry name" value="Fer4_10"/>
    <property type="match status" value="1"/>
</dbReference>
<sequence>MSRRIQVIRNTLQLIFLGLLLLGLYMKFKVVFIALLPLSLLTGNFFCGWLCPYGAAQEFFGALGKRIFKRKYRMPEDIQNYLQYSRYILAILALAGLGTIFLEDVNSYKVFMTAGTDLSTIVVSLSVVVMIGFLFISMLFERPFCNYLCIEATKYGIASLTRVFTIKRRKDSCINCKRCNGACPMNISISHVDSVRNAQCINCFECITACPKRDTLSYGRVKGRKE</sequence>
<organism evidence="9 10">
    <name type="scientific">Propionigenium maris DSM 9537</name>
    <dbReference type="NCBI Taxonomy" id="1123000"/>
    <lineage>
        <taxon>Bacteria</taxon>
        <taxon>Fusobacteriati</taxon>
        <taxon>Fusobacteriota</taxon>
        <taxon>Fusobacteriia</taxon>
        <taxon>Fusobacteriales</taxon>
        <taxon>Fusobacteriaceae</taxon>
        <taxon>Propionigenium</taxon>
    </lineage>
</organism>
<comment type="caution">
    <text evidence="9">The sequence shown here is derived from an EMBL/GenBank/DDBJ whole genome shotgun (WGS) entry which is preliminary data.</text>
</comment>
<proteinExistence type="predicted"/>
<gene>
    <name evidence="9" type="ORF">PM10SUCC1_08480</name>
</gene>
<protein>
    <recommendedName>
        <fullName evidence="8">4Fe-4S ferredoxin-type domain-containing protein</fullName>
    </recommendedName>
</protein>
<dbReference type="PROSITE" id="PS51379">
    <property type="entry name" value="4FE4S_FER_2"/>
    <property type="match status" value="2"/>
</dbReference>
<name>A0A9W6GK31_9FUSO</name>
<keyword evidence="10" id="KW-1185">Reference proteome</keyword>
<dbReference type="Proteomes" id="UP001144471">
    <property type="component" value="Unassembled WGS sequence"/>
</dbReference>
<evidence type="ECO:0000256" key="2">
    <source>
        <dbReference type="ARBA" id="ARBA00022475"/>
    </source>
</evidence>